<dbReference type="PANTHER" id="PTHR15375">
    <property type="entry name" value="ACTIVATOR OF S-PHASE KINASE-RELATED"/>
    <property type="match status" value="1"/>
</dbReference>
<dbReference type="GO" id="GO:0031431">
    <property type="term" value="C:Dbf4-dependent protein kinase complex"/>
    <property type="evidence" value="ECO:0007669"/>
    <property type="project" value="TreeGrafter"/>
</dbReference>
<dbReference type="GO" id="GO:1901987">
    <property type="term" value="P:regulation of cell cycle phase transition"/>
    <property type="evidence" value="ECO:0007669"/>
    <property type="project" value="TreeGrafter"/>
</dbReference>
<dbReference type="InterPro" id="IPR036420">
    <property type="entry name" value="BRCT_dom_sf"/>
</dbReference>
<dbReference type="InterPro" id="IPR051590">
    <property type="entry name" value="Replication_Regulatory_Kinase"/>
</dbReference>
<dbReference type="GO" id="GO:0010571">
    <property type="term" value="P:positive regulation of nuclear cell cycle DNA replication"/>
    <property type="evidence" value="ECO:0007669"/>
    <property type="project" value="TreeGrafter"/>
</dbReference>
<dbReference type="InterPro" id="IPR055116">
    <property type="entry name" value="DBF4_BRCT"/>
</dbReference>
<dbReference type="GO" id="GO:0043539">
    <property type="term" value="F:protein serine/threonine kinase activator activity"/>
    <property type="evidence" value="ECO:0007669"/>
    <property type="project" value="TreeGrafter"/>
</dbReference>
<feature type="compositionally biased region" description="Polar residues" evidence="5">
    <location>
        <begin position="146"/>
        <end position="173"/>
    </location>
</feature>
<name>A0A8H5F7K0_9AGAR</name>
<dbReference type="PANTHER" id="PTHR15375:SF26">
    <property type="entry name" value="PROTEIN CHIFFON"/>
    <property type="match status" value="1"/>
</dbReference>
<feature type="region of interest" description="Disordered" evidence="5">
    <location>
        <begin position="331"/>
        <end position="351"/>
    </location>
</feature>
<dbReference type="GO" id="GO:0008270">
    <property type="term" value="F:zinc ion binding"/>
    <property type="evidence" value="ECO:0007669"/>
    <property type="project" value="UniProtKB-KW"/>
</dbReference>
<keyword evidence="2 4" id="KW-0863">Zinc-finger</keyword>
<evidence type="ECO:0000313" key="7">
    <source>
        <dbReference type="EMBL" id="KAF5326113.1"/>
    </source>
</evidence>
<dbReference type="InterPro" id="IPR013939">
    <property type="entry name" value="Regulatory_Dfp1/Him1"/>
</dbReference>
<dbReference type="AlphaFoldDB" id="A0A8H5F7K0"/>
<dbReference type="InterPro" id="IPR038545">
    <property type="entry name" value="Znf_DBF_sf"/>
</dbReference>
<dbReference type="Gene3D" id="6.10.250.3410">
    <property type="entry name" value="DBF zinc finger"/>
    <property type="match status" value="1"/>
</dbReference>
<feature type="compositionally biased region" description="Polar residues" evidence="5">
    <location>
        <begin position="47"/>
        <end position="65"/>
    </location>
</feature>
<proteinExistence type="predicted"/>
<dbReference type="SUPFAM" id="SSF52113">
    <property type="entry name" value="BRCT domain"/>
    <property type="match status" value="1"/>
</dbReference>
<dbReference type="SMART" id="SM00586">
    <property type="entry name" value="ZnF_DBF"/>
    <property type="match status" value="1"/>
</dbReference>
<protein>
    <recommendedName>
        <fullName evidence="6">DBF4-type domain-containing protein</fullName>
    </recommendedName>
</protein>
<evidence type="ECO:0000256" key="4">
    <source>
        <dbReference type="PROSITE-ProRule" id="PRU00600"/>
    </source>
</evidence>
<dbReference type="Gene3D" id="3.40.50.10190">
    <property type="entry name" value="BRCT domain"/>
    <property type="match status" value="1"/>
</dbReference>
<sequence>MASTMSGRRALSTRSLQTPSLSSQKASARPSSASFKRPRSPEPAEHSSASQTKKPRASASTSTSLSHKEREAKRERQERLERDQQKQEFKEKYTRAFPTFRFYFEQDHIALKPTQVNLLIARIEDLGGQIEDFFSKDITHVITDRPTPSTGSAKENRPNSRGPSSKALQSLKSPIQLKSKGIDDTARNNDIVAKARAMEIKVWNALKLDSVINRCLECSSVTASVSHKSQPAPTQKLSQLLSKEKYYGPGDRDPSQKRHDYRYFTKGSFFVLVEDMRGEVATIAAHEYPAPKDKAKMPWPVLHCHPNARGPFIAYDDKEKQRWERAQQKKLEENQEEEQVVKPPRPSKTTLRGFRLKPAVNNKGFPDLRRSASLNNLKRQAQEEPEAFDQDFEAEGFDSANASGFLVSGAAYMAASGNSVGITSTTGTTSTAGGLRNMQLPAAMDLAMKRQIVTSKKATAASKEKRIGNMDPPPTLPSRHLLKKSKSMSFKQPKREEGSKPGYCECCRQKFEDFKHHVVSSRHRRFAQNDDNFMGLDAILSRVQRKSLVEVEEEEERRKDRCRMRCSGLTSSSPCELTYPSDSTP</sequence>
<keyword evidence="3" id="KW-0862">Zinc</keyword>
<feature type="domain" description="DBF4-type" evidence="6">
    <location>
        <begin position="497"/>
        <end position="546"/>
    </location>
</feature>
<comment type="caution">
    <text evidence="7">The sequence shown here is derived from an EMBL/GenBank/DDBJ whole genome shotgun (WGS) entry which is preliminary data.</text>
</comment>
<evidence type="ECO:0000256" key="5">
    <source>
        <dbReference type="SAM" id="MobiDB-lite"/>
    </source>
</evidence>
<feature type="region of interest" description="Disordered" evidence="5">
    <location>
        <begin position="1"/>
        <end position="90"/>
    </location>
</feature>
<feature type="region of interest" description="Disordered" evidence="5">
    <location>
        <begin position="457"/>
        <end position="498"/>
    </location>
</feature>
<dbReference type="GO" id="GO:0003676">
    <property type="term" value="F:nucleic acid binding"/>
    <property type="evidence" value="ECO:0007669"/>
    <property type="project" value="InterPro"/>
</dbReference>
<evidence type="ECO:0000259" key="6">
    <source>
        <dbReference type="PROSITE" id="PS51265"/>
    </source>
</evidence>
<keyword evidence="1" id="KW-0479">Metal-binding</keyword>
<accession>A0A8H5F7K0</accession>
<evidence type="ECO:0000256" key="3">
    <source>
        <dbReference type="ARBA" id="ARBA00022833"/>
    </source>
</evidence>
<dbReference type="OrthoDB" id="21380at2759"/>
<feature type="compositionally biased region" description="Polar residues" evidence="5">
    <location>
        <begin position="568"/>
        <end position="585"/>
    </location>
</feature>
<feature type="region of interest" description="Disordered" evidence="5">
    <location>
        <begin position="551"/>
        <end position="585"/>
    </location>
</feature>
<dbReference type="Pfam" id="PF22437">
    <property type="entry name" value="DBF4_BRCT"/>
    <property type="match status" value="1"/>
</dbReference>
<dbReference type="Pfam" id="PF08630">
    <property type="entry name" value="Dfp1_Him1_M"/>
    <property type="match status" value="1"/>
</dbReference>
<keyword evidence="8" id="KW-1185">Reference proteome</keyword>
<dbReference type="Pfam" id="PF07535">
    <property type="entry name" value="zf-DBF"/>
    <property type="match status" value="1"/>
</dbReference>
<evidence type="ECO:0000256" key="1">
    <source>
        <dbReference type="ARBA" id="ARBA00022723"/>
    </source>
</evidence>
<evidence type="ECO:0000256" key="2">
    <source>
        <dbReference type="ARBA" id="ARBA00022771"/>
    </source>
</evidence>
<evidence type="ECO:0000313" key="8">
    <source>
        <dbReference type="Proteomes" id="UP000541558"/>
    </source>
</evidence>
<organism evidence="7 8">
    <name type="scientific">Ephemerocybe angulata</name>
    <dbReference type="NCBI Taxonomy" id="980116"/>
    <lineage>
        <taxon>Eukaryota</taxon>
        <taxon>Fungi</taxon>
        <taxon>Dikarya</taxon>
        <taxon>Basidiomycota</taxon>
        <taxon>Agaricomycotina</taxon>
        <taxon>Agaricomycetes</taxon>
        <taxon>Agaricomycetidae</taxon>
        <taxon>Agaricales</taxon>
        <taxon>Agaricineae</taxon>
        <taxon>Psathyrellaceae</taxon>
        <taxon>Ephemerocybe</taxon>
    </lineage>
</organism>
<feature type="compositionally biased region" description="Polar residues" evidence="5">
    <location>
        <begin position="1"/>
        <end position="34"/>
    </location>
</feature>
<dbReference type="EMBL" id="JAACJK010000163">
    <property type="protein sequence ID" value="KAF5326113.1"/>
    <property type="molecule type" value="Genomic_DNA"/>
</dbReference>
<dbReference type="PROSITE" id="PS51265">
    <property type="entry name" value="ZF_DBF4"/>
    <property type="match status" value="1"/>
</dbReference>
<feature type="region of interest" description="Disordered" evidence="5">
    <location>
        <begin position="141"/>
        <end position="173"/>
    </location>
</feature>
<dbReference type="Proteomes" id="UP000541558">
    <property type="component" value="Unassembled WGS sequence"/>
</dbReference>
<dbReference type="CDD" id="cd00027">
    <property type="entry name" value="BRCT"/>
    <property type="match status" value="1"/>
</dbReference>
<reference evidence="7 8" key="1">
    <citation type="journal article" date="2020" name="ISME J.">
        <title>Uncovering the hidden diversity of litter-decomposition mechanisms in mushroom-forming fungi.</title>
        <authorList>
            <person name="Floudas D."/>
            <person name="Bentzer J."/>
            <person name="Ahren D."/>
            <person name="Johansson T."/>
            <person name="Persson P."/>
            <person name="Tunlid A."/>
        </authorList>
    </citation>
    <scope>NUCLEOTIDE SEQUENCE [LARGE SCALE GENOMIC DNA]</scope>
    <source>
        <strain evidence="7 8">CBS 175.51</strain>
    </source>
</reference>
<dbReference type="InterPro" id="IPR006572">
    <property type="entry name" value="Znf_DBF"/>
</dbReference>
<gene>
    <name evidence="7" type="ORF">D9611_000159</name>
</gene>
<feature type="compositionally biased region" description="Basic and acidic residues" evidence="5">
    <location>
        <begin position="66"/>
        <end position="90"/>
    </location>
</feature>
<dbReference type="FunFam" id="6.10.250.3410:FF:000001">
    <property type="entry name" value="Protein DBF4 homolog A"/>
    <property type="match status" value="1"/>
</dbReference>